<evidence type="ECO:0000313" key="2">
    <source>
        <dbReference type="EMBL" id="KRG55908.1"/>
    </source>
</evidence>
<dbReference type="Proteomes" id="UP000050902">
    <property type="component" value="Unassembled WGS sequence"/>
</dbReference>
<comment type="caution">
    <text evidence="2">The sequence shown here is derived from an EMBL/GenBank/DDBJ whole genome shotgun (WGS) entry which is preliminary data.</text>
</comment>
<keyword evidence="1" id="KW-0812">Transmembrane</keyword>
<protein>
    <recommendedName>
        <fullName evidence="4">Transmembrane protein</fullName>
    </recommendedName>
</protein>
<accession>A0ABR5NHM7</accession>
<organism evidence="2 3">
    <name type="scientific">Stenotrophomonas nitritireducens</name>
    <dbReference type="NCBI Taxonomy" id="83617"/>
    <lineage>
        <taxon>Bacteria</taxon>
        <taxon>Pseudomonadati</taxon>
        <taxon>Pseudomonadota</taxon>
        <taxon>Gammaproteobacteria</taxon>
        <taxon>Lysobacterales</taxon>
        <taxon>Lysobacteraceae</taxon>
        <taxon>Stenotrophomonas</taxon>
    </lineage>
</organism>
<dbReference type="EMBL" id="LDJG01000020">
    <property type="protein sequence ID" value="KRG55908.1"/>
    <property type="molecule type" value="Genomic_DNA"/>
</dbReference>
<evidence type="ECO:0008006" key="4">
    <source>
        <dbReference type="Google" id="ProtNLM"/>
    </source>
</evidence>
<proteinExistence type="predicted"/>
<evidence type="ECO:0000313" key="3">
    <source>
        <dbReference type="Proteomes" id="UP000050902"/>
    </source>
</evidence>
<feature type="transmembrane region" description="Helical" evidence="1">
    <location>
        <begin position="212"/>
        <end position="231"/>
    </location>
</feature>
<keyword evidence="1" id="KW-0472">Membrane</keyword>
<feature type="transmembrane region" description="Helical" evidence="1">
    <location>
        <begin position="26"/>
        <end position="45"/>
    </location>
</feature>
<gene>
    <name evidence="2" type="ORF">ABB22_13405</name>
</gene>
<feature type="transmembrane region" description="Helical" evidence="1">
    <location>
        <begin position="57"/>
        <end position="78"/>
    </location>
</feature>
<evidence type="ECO:0000256" key="1">
    <source>
        <dbReference type="SAM" id="Phobius"/>
    </source>
</evidence>
<keyword evidence="3" id="KW-1185">Reference proteome</keyword>
<feature type="transmembrane region" description="Helical" evidence="1">
    <location>
        <begin position="269"/>
        <end position="295"/>
    </location>
</feature>
<keyword evidence="1" id="KW-1133">Transmembrane helix</keyword>
<reference evidence="2 3" key="1">
    <citation type="submission" date="2015-05" db="EMBL/GenBank/DDBJ databases">
        <title>Genome sequencing and analysis of members of genus Stenotrophomonas.</title>
        <authorList>
            <person name="Patil P.P."/>
            <person name="Midha S."/>
            <person name="Patil P.B."/>
        </authorList>
    </citation>
    <scope>NUCLEOTIDE SEQUENCE [LARGE SCALE GENOMIC DNA]</scope>
    <source>
        <strain evidence="2 3">DSM 12575</strain>
    </source>
</reference>
<sequence>MKGTTLIGYRYEERGDLLRIHSANRLLQALLLLLLLACIGLPLLLRGELAGRSGGDMVVALLALIALPALGVACAWYFPVRETLELEGVGRRVQRCRRNLFGGRARVEEAFALEDGDRLQLRRTGAASAPVRLWLLGRDGGAHRLSFETVAVRPGTAMTDAWLRRIAAHLRLELPGEIVGLPPLQPQEARARPALSASAATTPGTRRDEADAIAPGIRAVLALLGCFLAAFEATQAFALLRAVFTGTLYASFWRGRIQVHHWDGQPASFLLQASVGLAEILVVGVLAWGCLRLALAGRLR</sequence>
<name>A0ABR5NHM7_9GAMM</name>